<dbReference type="Proteomes" id="UP000182818">
    <property type="component" value="Unassembled WGS sequence"/>
</dbReference>
<keyword evidence="1" id="KW-1133">Transmembrane helix</keyword>
<keyword evidence="1" id="KW-0812">Transmembrane</keyword>
<reference evidence="2 4" key="1">
    <citation type="journal article" date="2015" name="Genome Announc.">
        <title>Expanding the biotechnology potential of lactobacilli through comparative genomics of 213 strains and associated genera.</title>
        <authorList>
            <person name="Sun Z."/>
            <person name="Harris H.M."/>
            <person name="McCann A."/>
            <person name="Guo C."/>
            <person name="Argimon S."/>
            <person name="Zhang W."/>
            <person name="Yang X."/>
            <person name="Jeffery I.B."/>
            <person name="Cooney J.C."/>
            <person name="Kagawa T.F."/>
            <person name="Liu W."/>
            <person name="Song Y."/>
            <person name="Salvetti E."/>
            <person name="Wrobel A."/>
            <person name="Rasinkangas P."/>
            <person name="Parkhill J."/>
            <person name="Rea M.C."/>
            <person name="O'Sullivan O."/>
            <person name="Ritari J."/>
            <person name="Douillard F.P."/>
            <person name="Paul Ross R."/>
            <person name="Yang R."/>
            <person name="Briner A.E."/>
            <person name="Felis G.E."/>
            <person name="de Vos W.M."/>
            <person name="Barrangou R."/>
            <person name="Klaenhammer T.R."/>
            <person name="Caufield P.W."/>
            <person name="Cui Y."/>
            <person name="Zhang H."/>
            <person name="O'Toole P.W."/>
        </authorList>
    </citation>
    <scope>NUCLEOTIDE SEQUENCE [LARGE SCALE GENOMIC DNA]</scope>
    <source>
        <strain evidence="2 4">DSM 22301</strain>
    </source>
</reference>
<dbReference type="AlphaFoldDB" id="A0A0R2K0M6"/>
<evidence type="ECO:0000256" key="1">
    <source>
        <dbReference type="SAM" id="Phobius"/>
    </source>
</evidence>
<comment type="caution">
    <text evidence="2">The sequence shown here is derived from an EMBL/GenBank/DDBJ whole genome shotgun (WGS) entry which is preliminary data.</text>
</comment>
<evidence type="ECO:0000313" key="5">
    <source>
        <dbReference type="Proteomes" id="UP000182818"/>
    </source>
</evidence>
<name>A0A0R2K0M6_9LACO</name>
<protein>
    <submittedName>
        <fullName evidence="2">Uncharacterized protein</fullName>
    </submittedName>
</protein>
<organism evidence="2 4">
    <name type="scientific">Pediococcus ethanolidurans</name>
    <dbReference type="NCBI Taxonomy" id="319653"/>
    <lineage>
        <taxon>Bacteria</taxon>
        <taxon>Bacillati</taxon>
        <taxon>Bacillota</taxon>
        <taxon>Bacilli</taxon>
        <taxon>Lactobacillales</taxon>
        <taxon>Lactobacillaceae</taxon>
        <taxon>Pediococcus</taxon>
    </lineage>
</organism>
<reference evidence="3 5" key="2">
    <citation type="submission" date="2016-10" db="EMBL/GenBank/DDBJ databases">
        <authorList>
            <person name="Varghese N."/>
            <person name="Submissions S."/>
        </authorList>
    </citation>
    <scope>NUCLEOTIDE SEQUENCE [LARGE SCALE GENOMIC DNA]</scope>
    <source>
        <strain evidence="3 5">CGMCC 1.3889</strain>
    </source>
</reference>
<evidence type="ECO:0000313" key="4">
    <source>
        <dbReference type="Proteomes" id="UP000051749"/>
    </source>
</evidence>
<dbReference type="RefSeq" id="WP_057805352.1">
    <property type="nucleotide sequence ID" value="NZ_BJYP01000020.1"/>
</dbReference>
<keyword evidence="1" id="KW-0472">Membrane</keyword>
<dbReference type="STRING" id="319653.SAMN04487973_10573"/>
<gene>
    <name evidence="2" type="ORF">IV87_GL001559</name>
    <name evidence="3" type="ORF">SAMN04487973_10573</name>
</gene>
<dbReference type="OrthoDB" id="2249794at2"/>
<dbReference type="GeneID" id="76043000"/>
<feature type="transmembrane region" description="Helical" evidence="1">
    <location>
        <begin position="33"/>
        <end position="54"/>
    </location>
</feature>
<dbReference type="PATRIC" id="fig|319653.3.peg.1585"/>
<dbReference type="EMBL" id="JQBY01000004">
    <property type="protein sequence ID" value="KRN83121.1"/>
    <property type="molecule type" value="Genomic_DNA"/>
</dbReference>
<evidence type="ECO:0000313" key="3">
    <source>
        <dbReference type="EMBL" id="SER36913.1"/>
    </source>
</evidence>
<feature type="transmembrane region" description="Helical" evidence="1">
    <location>
        <begin position="7"/>
        <end position="27"/>
    </location>
</feature>
<dbReference type="Proteomes" id="UP000051749">
    <property type="component" value="Unassembled WGS sequence"/>
</dbReference>
<accession>A0A0R2K0M6</accession>
<proteinExistence type="predicted"/>
<evidence type="ECO:0000313" key="2">
    <source>
        <dbReference type="EMBL" id="KRN83121.1"/>
    </source>
</evidence>
<dbReference type="EMBL" id="FOGK01000005">
    <property type="protein sequence ID" value="SER36913.1"/>
    <property type="molecule type" value="Genomic_DNA"/>
</dbReference>
<sequence length="62" mass="6691">MKPQKIILLGIIGAFIIGTLALITTIIKVKFGSAQTLVDIVGIIMFTGFGLYVAKLRDKAKK</sequence>
<keyword evidence="5" id="KW-1185">Reference proteome</keyword>